<dbReference type="Proteomes" id="UP001549077">
    <property type="component" value="Unassembled WGS sequence"/>
</dbReference>
<reference evidence="1 2" key="1">
    <citation type="submission" date="2024-06" db="EMBL/GenBank/DDBJ databases">
        <title>Genomic Encyclopedia of Type Strains, Phase IV (KMG-IV): sequencing the most valuable type-strain genomes for metagenomic binning, comparative biology and taxonomic classification.</title>
        <authorList>
            <person name="Goeker M."/>
        </authorList>
    </citation>
    <scope>NUCLEOTIDE SEQUENCE [LARGE SCALE GENOMIC DNA]</scope>
    <source>
        <strain evidence="1 2">DSM 29288</strain>
    </source>
</reference>
<evidence type="ECO:0008006" key="3">
    <source>
        <dbReference type="Google" id="ProtNLM"/>
    </source>
</evidence>
<dbReference type="GeneID" id="91152593"/>
<sequence length="252" mass="28520">MNDDQPQINEAWLRWMRDFRMAASKLADVDSFDAPESEEPELLFVKFALFARALTLFDTALLLAEHDKVLDVRSTCRKVVECAIHMDAARRKPDYLQALKDDEAKSKWSRAKAFKDMQTDLDAGSRKLLQEFLNDKKGAQLKPSDLSKDSQFPRMAHMYREISADTAHVTYSSLLRHRSFLADGTALFSLDPLLEEDELQETLNILGLAVLLCVFSLVRMIPTMVGDEAFYDLHARYKVLAAGGQAQLGETA</sequence>
<dbReference type="RefSeq" id="WP_246638656.1">
    <property type="nucleotide sequence ID" value="NZ_CP071609.1"/>
</dbReference>
<accession>A0ABV2MPF7</accession>
<proteinExistence type="predicted"/>
<gene>
    <name evidence="1" type="ORF">ABID08_005728</name>
</gene>
<dbReference type="InterPro" id="IPR043733">
    <property type="entry name" value="DUF5677"/>
</dbReference>
<evidence type="ECO:0000313" key="1">
    <source>
        <dbReference type="EMBL" id="MET3758346.1"/>
    </source>
</evidence>
<organism evidence="1 2">
    <name type="scientific">Rhizobium binae</name>
    <dbReference type="NCBI Taxonomy" id="1138190"/>
    <lineage>
        <taxon>Bacteria</taxon>
        <taxon>Pseudomonadati</taxon>
        <taxon>Pseudomonadota</taxon>
        <taxon>Alphaproteobacteria</taxon>
        <taxon>Hyphomicrobiales</taxon>
        <taxon>Rhizobiaceae</taxon>
        <taxon>Rhizobium/Agrobacterium group</taxon>
        <taxon>Rhizobium</taxon>
    </lineage>
</organism>
<name>A0ABV2MPF7_9HYPH</name>
<comment type="caution">
    <text evidence="1">The sequence shown here is derived from an EMBL/GenBank/DDBJ whole genome shotgun (WGS) entry which is preliminary data.</text>
</comment>
<protein>
    <recommendedName>
        <fullName evidence="3">HEPN AbiU2-like domain-containing protein</fullName>
    </recommendedName>
</protein>
<dbReference type="EMBL" id="JBEPMY010000028">
    <property type="protein sequence ID" value="MET3758346.1"/>
    <property type="molecule type" value="Genomic_DNA"/>
</dbReference>
<keyword evidence="2" id="KW-1185">Reference proteome</keyword>
<evidence type="ECO:0000313" key="2">
    <source>
        <dbReference type="Proteomes" id="UP001549077"/>
    </source>
</evidence>
<dbReference type="Pfam" id="PF18928">
    <property type="entry name" value="DUF5677"/>
    <property type="match status" value="1"/>
</dbReference>